<name>A0ABU1E280_9FLAO</name>
<keyword evidence="2" id="KW-1185">Reference proteome</keyword>
<dbReference type="RefSeq" id="WP_309521842.1">
    <property type="nucleotide sequence ID" value="NZ_JAVIXS010000004.1"/>
</dbReference>
<comment type="caution">
    <text evidence="1">The sequence shown here is derived from an EMBL/GenBank/DDBJ whole genome shotgun (WGS) entry which is preliminary data.</text>
</comment>
<proteinExistence type="predicted"/>
<reference evidence="1 2" key="1">
    <citation type="submission" date="2023-08" db="EMBL/GenBank/DDBJ databases">
        <authorList>
            <person name="Maltman C."/>
        </authorList>
    </citation>
    <scope>NUCLEOTIDE SEQUENCE [LARGE SCALE GENOMIC DNA]</scope>
    <source>
        <strain evidence="1 2">ES2</strain>
    </source>
</reference>
<protein>
    <recommendedName>
        <fullName evidence="3">SMI1/KNR4 family protein</fullName>
    </recommendedName>
</protein>
<dbReference type="EMBL" id="JAVIXS010000004">
    <property type="protein sequence ID" value="MDR4951912.1"/>
    <property type="molecule type" value="Genomic_DNA"/>
</dbReference>
<sequence length="220" mass="25740">MKLINTIEISPLRYAKEEFELPESSDYPDPEEWYTKWEEVASRLNFNFKTIQKGSYLVNIEDIDDDNLEMIVEAKMEDMESDESEEDICIMAFDGGIVLKIEDEILIQPSCCGDISNIEDWRNIFKIPSSEWKSLWIGHPWVFYKWENGKVCFSEYTESNVEDVENIKIVAEVEESELKAELEKVVMQQINLKNRIMSVLKTLNCKYPEKISKQLAGIKE</sequence>
<gene>
    <name evidence="1" type="ORF">REB14_06920</name>
</gene>
<accession>A0ABU1E280</accession>
<evidence type="ECO:0000313" key="1">
    <source>
        <dbReference type="EMBL" id="MDR4951912.1"/>
    </source>
</evidence>
<evidence type="ECO:0008006" key="3">
    <source>
        <dbReference type="Google" id="ProtNLM"/>
    </source>
</evidence>
<evidence type="ECO:0000313" key="2">
    <source>
        <dbReference type="Proteomes" id="UP001260959"/>
    </source>
</evidence>
<organism evidence="1 2">
    <name type="scientific">Chryseobacterium metallicongregator</name>
    <dbReference type="NCBI Taxonomy" id="3073042"/>
    <lineage>
        <taxon>Bacteria</taxon>
        <taxon>Pseudomonadati</taxon>
        <taxon>Bacteroidota</taxon>
        <taxon>Flavobacteriia</taxon>
        <taxon>Flavobacteriales</taxon>
        <taxon>Weeksellaceae</taxon>
        <taxon>Chryseobacterium group</taxon>
        <taxon>Chryseobacterium</taxon>
    </lineage>
</organism>
<dbReference type="Proteomes" id="UP001260959">
    <property type="component" value="Unassembled WGS sequence"/>
</dbReference>